<comment type="caution">
    <text evidence="1">The sequence shown here is derived from an EMBL/GenBank/DDBJ whole genome shotgun (WGS) entry which is preliminary data.</text>
</comment>
<dbReference type="Proteomes" id="UP001060085">
    <property type="component" value="Linkage Group LG02"/>
</dbReference>
<protein>
    <submittedName>
        <fullName evidence="1">Uncharacterized protein</fullName>
    </submittedName>
</protein>
<organism evidence="1 2">
    <name type="scientific">Catharanthus roseus</name>
    <name type="common">Madagascar periwinkle</name>
    <name type="synonym">Vinca rosea</name>
    <dbReference type="NCBI Taxonomy" id="4058"/>
    <lineage>
        <taxon>Eukaryota</taxon>
        <taxon>Viridiplantae</taxon>
        <taxon>Streptophyta</taxon>
        <taxon>Embryophyta</taxon>
        <taxon>Tracheophyta</taxon>
        <taxon>Spermatophyta</taxon>
        <taxon>Magnoliopsida</taxon>
        <taxon>eudicotyledons</taxon>
        <taxon>Gunneridae</taxon>
        <taxon>Pentapetalae</taxon>
        <taxon>asterids</taxon>
        <taxon>lamiids</taxon>
        <taxon>Gentianales</taxon>
        <taxon>Apocynaceae</taxon>
        <taxon>Rauvolfioideae</taxon>
        <taxon>Vinceae</taxon>
        <taxon>Catharanthinae</taxon>
        <taxon>Catharanthus</taxon>
    </lineage>
</organism>
<dbReference type="EMBL" id="CM044702">
    <property type="protein sequence ID" value="KAI5676981.1"/>
    <property type="molecule type" value="Genomic_DNA"/>
</dbReference>
<evidence type="ECO:0000313" key="1">
    <source>
        <dbReference type="EMBL" id="KAI5676981.1"/>
    </source>
</evidence>
<gene>
    <name evidence="1" type="ORF">M9H77_07931</name>
</gene>
<name>A0ACC0BWD1_CATRO</name>
<proteinExistence type="predicted"/>
<reference evidence="2" key="1">
    <citation type="journal article" date="2023" name="Nat. Plants">
        <title>Single-cell RNA sequencing provides a high-resolution roadmap for understanding the multicellular compartmentation of specialized metabolism.</title>
        <authorList>
            <person name="Sun S."/>
            <person name="Shen X."/>
            <person name="Li Y."/>
            <person name="Li Y."/>
            <person name="Wang S."/>
            <person name="Li R."/>
            <person name="Zhang H."/>
            <person name="Shen G."/>
            <person name="Guo B."/>
            <person name="Wei J."/>
            <person name="Xu J."/>
            <person name="St-Pierre B."/>
            <person name="Chen S."/>
            <person name="Sun C."/>
        </authorList>
    </citation>
    <scope>NUCLEOTIDE SEQUENCE [LARGE SCALE GENOMIC DNA]</scope>
</reference>
<keyword evidence="2" id="KW-1185">Reference proteome</keyword>
<sequence>MQQSIEGLARQFQSVTKDIEELKKGKNSAMMEQRVGDNLGGLGGREHYRPQEKFQRHEAWHKDNLYEDYRDNLNFCKAYHSGYYGNQQRDKALDKINVVSTPQASTSKSWPKREDTRKVAFKDHPKPNVGEKGRLITNPTRCFKCNGVGHIAVTCIPRDLWSLVKT</sequence>
<accession>A0ACC0BWD1</accession>
<evidence type="ECO:0000313" key="2">
    <source>
        <dbReference type="Proteomes" id="UP001060085"/>
    </source>
</evidence>